<accession>F0VQ28</accession>
<keyword evidence="3" id="KW-0812">Transmembrane</keyword>
<dbReference type="VEuPathDB" id="ToxoDB:NCLIV_062510"/>
<feature type="transmembrane region" description="Helical" evidence="3">
    <location>
        <begin position="187"/>
        <end position="212"/>
    </location>
</feature>
<dbReference type="AlphaFoldDB" id="F0VQ28"/>
<proteinExistence type="predicted"/>
<protein>
    <recommendedName>
        <fullName evidence="6">Transmembrane protein</fullName>
    </recommendedName>
</protein>
<keyword evidence="3" id="KW-1133">Transmembrane helix</keyword>
<feature type="compositionally biased region" description="Basic residues" evidence="2">
    <location>
        <begin position="174"/>
        <end position="183"/>
    </location>
</feature>
<dbReference type="OMA" id="FMLTGEQ"/>
<evidence type="ECO:0000256" key="1">
    <source>
        <dbReference type="SAM" id="Coils"/>
    </source>
</evidence>
<dbReference type="Proteomes" id="UP000007494">
    <property type="component" value="Chromosome XII"/>
</dbReference>
<evidence type="ECO:0000313" key="5">
    <source>
        <dbReference type="Proteomes" id="UP000007494"/>
    </source>
</evidence>
<organism evidence="4 5">
    <name type="scientific">Neospora caninum (strain Liverpool)</name>
    <dbReference type="NCBI Taxonomy" id="572307"/>
    <lineage>
        <taxon>Eukaryota</taxon>
        <taxon>Sar</taxon>
        <taxon>Alveolata</taxon>
        <taxon>Apicomplexa</taxon>
        <taxon>Conoidasida</taxon>
        <taxon>Coccidia</taxon>
        <taxon>Eucoccidiorida</taxon>
        <taxon>Eimeriorina</taxon>
        <taxon>Sarcocystidae</taxon>
        <taxon>Neospora</taxon>
    </lineage>
</organism>
<evidence type="ECO:0008006" key="6">
    <source>
        <dbReference type="Google" id="ProtNLM"/>
    </source>
</evidence>
<evidence type="ECO:0000256" key="3">
    <source>
        <dbReference type="SAM" id="Phobius"/>
    </source>
</evidence>
<dbReference type="eggNOG" id="ENOG502TMA7">
    <property type="taxonomic scope" value="Eukaryota"/>
</dbReference>
<dbReference type="GeneID" id="13441256"/>
<gene>
    <name evidence="4" type="ORF">NCLIV_062510</name>
</gene>
<keyword evidence="5" id="KW-1185">Reference proteome</keyword>
<name>F0VQ28_NEOCL</name>
<keyword evidence="3" id="KW-0472">Membrane</keyword>
<evidence type="ECO:0000256" key="2">
    <source>
        <dbReference type="SAM" id="MobiDB-lite"/>
    </source>
</evidence>
<keyword evidence="1" id="KW-0175">Coiled coil</keyword>
<feature type="region of interest" description="Disordered" evidence="2">
    <location>
        <begin position="154"/>
        <end position="183"/>
    </location>
</feature>
<feature type="compositionally biased region" description="Basic residues" evidence="2">
    <location>
        <begin position="155"/>
        <end position="166"/>
    </location>
</feature>
<feature type="region of interest" description="Disordered" evidence="2">
    <location>
        <begin position="286"/>
        <end position="309"/>
    </location>
</feature>
<dbReference type="RefSeq" id="XP_003885851.1">
    <property type="nucleotide sequence ID" value="XM_003885802.1"/>
</dbReference>
<dbReference type="InParanoid" id="F0VQ28"/>
<evidence type="ECO:0000313" key="4">
    <source>
        <dbReference type="EMBL" id="CBZ55825.1"/>
    </source>
</evidence>
<dbReference type="EMBL" id="FR823393">
    <property type="protein sequence ID" value="CBZ55825.1"/>
    <property type="molecule type" value="Genomic_DNA"/>
</dbReference>
<feature type="coiled-coil region" evidence="1">
    <location>
        <begin position="233"/>
        <end position="260"/>
    </location>
</feature>
<reference evidence="5" key="1">
    <citation type="journal article" date="2012" name="PLoS Pathog.">
        <title>Comparative genomics of the apicomplexan parasites Toxoplasma gondii and Neospora caninum: Coccidia differing in host range and transmission strategy.</title>
        <authorList>
            <person name="Reid A.J."/>
            <person name="Vermont S.J."/>
            <person name="Cotton J.A."/>
            <person name="Harris D."/>
            <person name="Hill-Cawthorne G.A."/>
            <person name="Konen-Waisman S."/>
            <person name="Latham S.M."/>
            <person name="Mourier T."/>
            <person name="Norton R."/>
            <person name="Quail M.A."/>
            <person name="Sanders M."/>
            <person name="Shanmugam D."/>
            <person name="Sohal A."/>
            <person name="Wasmuth J.D."/>
            <person name="Brunk B."/>
            <person name="Grigg M.E."/>
            <person name="Howard J.C."/>
            <person name="Parkinson J."/>
            <person name="Roos D.S."/>
            <person name="Trees A.J."/>
            <person name="Berriman M."/>
            <person name="Pain A."/>
            <person name="Wastling J.M."/>
        </authorList>
    </citation>
    <scope>NUCLEOTIDE SEQUENCE [LARGE SCALE GENOMIC DNA]</scope>
    <source>
        <strain evidence="5">Liverpool</strain>
    </source>
</reference>
<sequence length="309" mass="33149">MTHTKMYLSEAAPSRRALRSARVLAPLLACSLALGVFKQPDSVVAASSSSLPSPVVYTPEDEVPLEGTANAAYPAFGSIGDSASLLFRNDAENAEARPGYLNAHLEDGEETEPAMHQMPLGHAIEETNVVNAPRGDRSPGNAAPEELLYATADRHNRRSRGPHRMGRREEGRRRASIRRRHSSHERFATIASVAIQSVIAAGLLAAGAAFVLRQRAEIRKAAVATEKAALLKLKSDQAEEARLKKEKKKLSEAKAAALAEAADAAAKKTQEKQVLRGSSLLDAFSMGDVEAGKSDQDIEESEPENVATQ</sequence>